<keyword evidence="3" id="KW-1185">Reference proteome</keyword>
<dbReference type="Proteomes" id="UP000001745">
    <property type="component" value="Unassembled WGS sequence"/>
</dbReference>
<sequence>MATPRSAATAESLATLADAVNQTLVDTGRFFKSSGSLQSRAQLKASIPASYQRFQTALDTLTEQIFIAKAFLEKDYENATAKRLAPKPEAKQEPARISAPAPPPSEDILMSEAPLPTVGEQVKETVEKLEHTEKPIKTEPATLPDSGLFTEQQEHNAEPVTTTEPTIAPKVEEVTEKGNQPPVSMGDEMNFDQMLATTGQPPNDFDLNFNFANDAIGDQNFLAGADFGNANTTMSGETNNDNGANAISSLLPGLESYDTDNNAGDNFNFDLPKLGDNQGNGVQDDLMAPGESSFDDLFMEKDNLEGDENLLAGNLMDLGELDDSWLN</sequence>
<dbReference type="HOGENOM" id="CLU_769452_0_0_1"/>
<dbReference type="OrthoDB" id="5409998at2759"/>
<proteinExistence type="predicted"/>
<reference evidence="3" key="1">
    <citation type="journal article" date="2015" name="Genome Announc.">
        <title>Genome sequence of the AIDS-associated pathogen Penicillium marneffei (ATCC18224) and its near taxonomic relative Talaromyces stipitatus (ATCC10500).</title>
        <authorList>
            <person name="Nierman W.C."/>
            <person name="Fedorova-Abrams N.D."/>
            <person name="Andrianopoulos A."/>
        </authorList>
    </citation>
    <scope>NUCLEOTIDE SEQUENCE [LARGE SCALE GENOMIC DNA]</scope>
    <source>
        <strain evidence="3">ATCC 10500 / CBS 375.48 / QM 6759 / NRRL 1006</strain>
    </source>
</reference>
<dbReference type="RefSeq" id="XP_002484796.1">
    <property type="nucleotide sequence ID" value="XM_002484751.1"/>
</dbReference>
<dbReference type="OMA" id="MGPAESN"/>
<gene>
    <name evidence="2" type="ORF">TSTA_043180</name>
</gene>
<evidence type="ECO:0000256" key="1">
    <source>
        <dbReference type="SAM" id="MobiDB-lite"/>
    </source>
</evidence>
<dbReference type="PhylomeDB" id="B8MK26"/>
<dbReference type="InParanoid" id="B8MK26"/>
<feature type="region of interest" description="Disordered" evidence="1">
    <location>
        <begin position="83"/>
        <end position="111"/>
    </location>
</feature>
<dbReference type="AlphaFoldDB" id="B8MK26"/>
<dbReference type="STRING" id="441959.B8MK26"/>
<accession>B8MK26</accession>
<evidence type="ECO:0000313" key="3">
    <source>
        <dbReference type="Proteomes" id="UP000001745"/>
    </source>
</evidence>
<organism evidence="2 3">
    <name type="scientific">Talaromyces stipitatus (strain ATCC 10500 / CBS 375.48 / QM 6759 / NRRL 1006)</name>
    <name type="common">Penicillium stipitatum</name>
    <dbReference type="NCBI Taxonomy" id="441959"/>
    <lineage>
        <taxon>Eukaryota</taxon>
        <taxon>Fungi</taxon>
        <taxon>Dikarya</taxon>
        <taxon>Ascomycota</taxon>
        <taxon>Pezizomycotina</taxon>
        <taxon>Eurotiomycetes</taxon>
        <taxon>Eurotiomycetidae</taxon>
        <taxon>Eurotiales</taxon>
        <taxon>Trichocomaceae</taxon>
        <taxon>Talaromyces</taxon>
        <taxon>Talaromyces sect. Talaromyces</taxon>
    </lineage>
</organism>
<dbReference type="eggNOG" id="ENOG502SWGH">
    <property type="taxonomic scope" value="Eukaryota"/>
</dbReference>
<name>B8MK26_TALSN</name>
<evidence type="ECO:0000313" key="2">
    <source>
        <dbReference type="EMBL" id="EED14843.1"/>
    </source>
</evidence>
<dbReference type="EMBL" id="EQ962657">
    <property type="protein sequence ID" value="EED14843.1"/>
    <property type="molecule type" value="Genomic_DNA"/>
</dbReference>
<dbReference type="VEuPathDB" id="FungiDB:TSTA_043180"/>
<dbReference type="GeneID" id="8104960"/>
<protein>
    <submittedName>
        <fullName evidence="2">Uncharacterized protein</fullName>
    </submittedName>
</protein>